<comment type="caution">
    <text evidence="9">The sequence shown here is derived from an EMBL/GenBank/DDBJ whole genome shotgun (WGS) entry which is preliminary data.</text>
</comment>
<dbReference type="Pfam" id="PF00450">
    <property type="entry name" value="Peptidase_S10"/>
    <property type="match status" value="1"/>
</dbReference>
<evidence type="ECO:0000256" key="1">
    <source>
        <dbReference type="ARBA" id="ARBA00022645"/>
    </source>
</evidence>
<accession>A0A9K3L1B2</accession>
<dbReference type="InterPro" id="IPR033124">
    <property type="entry name" value="Ser_caboxypep_his_AS"/>
</dbReference>
<feature type="transmembrane region" description="Helical" evidence="7">
    <location>
        <begin position="614"/>
        <end position="638"/>
    </location>
</feature>
<protein>
    <submittedName>
        <fullName evidence="9">Serine carboxypeptidase</fullName>
    </submittedName>
</protein>
<gene>
    <name evidence="9" type="ORF">IV203_002912</name>
</gene>
<evidence type="ECO:0000313" key="9">
    <source>
        <dbReference type="EMBL" id="KAG7353557.1"/>
    </source>
</evidence>
<reference evidence="9" key="1">
    <citation type="journal article" date="2021" name="Sci. Rep.">
        <title>Diploid genomic architecture of Nitzschia inconspicua, an elite biomass production diatom.</title>
        <authorList>
            <person name="Oliver A."/>
            <person name="Podell S."/>
            <person name="Pinowska A."/>
            <person name="Traller J.C."/>
            <person name="Smith S.R."/>
            <person name="McClure R."/>
            <person name="Beliaev A."/>
            <person name="Bohutskyi P."/>
            <person name="Hill E.A."/>
            <person name="Rabines A."/>
            <person name="Zheng H."/>
            <person name="Allen L.Z."/>
            <person name="Kuo A."/>
            <person name="Grigoriev I.V."/>
            <person name="Allen A.E."/>
            <person name="Hazlebeck D."/>
            <person name="Allen E.E."/>
        </authorList>
    </citation>
    <scope>NUCLEOTIDE SEQUENCE</scope>
    <source>
        <strain evidence="9">Hildebrandi</strain>
    </source>
</reference>
<dbReference type="EMBL" id="JAGRRH010000016">
    <property type="protein sequence ID" value="KAG7353557.1"/>
    <property type="molecule type" value="Genomic_DNA"/>
</dbReference>
<dbReference type="GO" id="GO:0004185">
    <property type="term" value="F:serine-type carboxypeptidase activity"/>
    <property type="evidence" value="ECO:0007669"/>
    <property type="project" value="InterPro"/>
</dbReference>
<dbReference type="OrthoDB" id="192887at2759"/>
<keyword evidence="2" id="KW-0645">Protease</keyword>
<organism evidence="9 10">
    <name type="scientific">Nitzschia inconspicua</name>
    <dbReference type="NCBI Taxonomy" id="303405"/>
    <lineage>
        <taxon>Eukaryota</taxon>
        <taxon>Sar</taxon>
        <taxon>Stramenopiles</taxon>
        <taxon>Ochrophyta</taxon>
        <taxon>Bacillariophyta</taxon>
        <taxon>Bacillariophyceae</taxon>
        <taxon>Bacillariophycidae</taxon>
        <taxon>Bacillariales</taxon>
        <taxon>Bacillariaceae</taxon>
        <taxon>Nitzschia</taxon>
    </lineage>
</organism>
<feature type="region of interest" description="Disordered" evidence="6">
    <location>
        <begin position="647"/>
        <end position="691"/>
    </location>
</feature>
<dbReference type="PANTHER" id="PTHR11802:SF3">
    <property type="entry name" value="RETINOID-INDUCIBLE SERINE CARBOXYPEPTIDASE"/>
    <property type="match status" value="1"/>
</dbReference>
<keyword evidence="5" id="KW-0325">Glycoprotein</keyword>
<proteinExistence type="predicted"/>
<keyword evidence="1 9" id="KW-0121">Carboxypeptidase</keyword>
<keyword evidence="10" id="KW-1185">Reference proteome</keyword>
<keyword evidence="4" id="KW-0378">Hydrolase</keyword>
<feature type="signal peptide" evidence="8">
    <location>
        <begin position="1"/>
        <end position="25"/>
    </location>
</feature>
<evidence type="ECO:0000313" key="10">
    <source>
        <dbReference type="Proteomes" id="UP000693970"/>
    </source>
</evidence>
<dbReference type="InterPro" id="IPR001563">
    <property type="entry name" value="Peptidase_S10"/>
</dbReference>
<name>A0A9K3L1B2_9STRA</name>
<reference evidence="9" key="2">
    <citation type="submission" date="2021-04" db="EMBL/GenBank/DDBJ databases">
        <authorList>
            <person name="Podell S."/>
        </authorList>
    </citation>
    <scope>NUCLEOTIDE SEQUENCE</scope>
    <source>
        <strain evidence="9">Hildebrandi</strain>
    </source>
</reference>
<sequence>MTVNMIIYSAAICATWSLCMSPVTAVRRLDTSVATNQHHHQHLTATLSEINTNATFRAPRRTVIGTNVDVPTANTPDDHLVTNLPLLDNDDFPTKHWAGLLPASDDGDKYLFYWLFAPDQEQIKKQKVAEKDIPLLIWLNGGPACSSMDGLWLENGPFRLTKDPHDPNKPWHIDIDPYSWHMAPAYVVYIDQPVGTGISFTTSGKYPTNDREVNVDFYYFLKKFLQLHKDKFLTQSDNSENTKFTLSRPLFFSGESHAGHYIPSMMNYIQQQNKNSDITIQLAGAAIGNGWVDPIYQYSAQDAAYGYGMIGKAQQRALDVLEEKCRDKLRNGIYRSETCFDLLDAVLDNSQGKSSPYIVSQYDQRKWEVKNKPRDFPPGHREVESYLGGHGPTIPGDFDFRNVLEAVHSLPSLKAGQVYYECTDPPYNALKHNDGLGVVPDVVDLLKNDIRLLFFNGIHDLICNHAGNENAVENFPWKFRDAFQKATRYGWKAPSKQQLGGYMKEHKNLQFLKVLDSGHMVPMDVPDISLDMIRMFMYQQSFQSYKQEIGTLSAGESNPSCPICPTCESDDEKKAESPIASPVSCPKCDDCNEVCKDLKQKQESSAGSDGTSQLSGMVLGAVTFLTMAASWMICCLFLRRRRRSIDGHTPLSPRNGYDMELPKTNGFRDDVDESDGGGYADGENGHARAID</sequence>
<evidence type="ECO:0000256" key="4">
    <source>
        <dbReference type="ARBA" id="ARBA00022801"/>
    </source>
</evidence>
<dbReference type="AlphaFoldDB" id="A0A9K3L1B2"/>
<dbReference type="PANTHER" id="PTHR11802">
    <property type="entry name" value="SERINE PROTEASE FAMILY S10 SERINE CARBOXYPEPTIDASE"/>
    <property type="match status" value="1"/>
</dbReference>
<keyword evidence="3 8" id="KW-0732">Signal</keyword>
<dbReference type="PROSITE" id="PS00560">
    <property type="entry name" value="CARBOXYPEPT_SER_HIS"/>
    <property type="match status" value="1"/>
</dbReference>
<keyword evidence="7" id="KW-0812">Transmembrane</keyword>
<evidence type="ECO:0000256" key="2">
    <source>
        <dbReference type="ARBA" id="ARBA00022670"/>
    </source>
</evidence>
<dbReference type="GO" id="GO:0006508">
    <property type="term" value="P:proteolysis"/>
    <property type="evidence" value="ECO:0007669"/>
    <property type="project" value="UniProtKB-KW"/>
</dbReference>
<evidence type="ECO:0000256" key="5">
    <source>
        <dbReference type="ARBA" id="ARBA00023180"/>
    </source>
</evidence>
<dbReference type="Proteomes" id="UP000693970">
    <property type="component" value="Unassembled WGS sequence"/>
</dbReference>
<evidence type="ECO:0000256" key="8">
    <source>
        <dbReference type="SAM" id="SignalP"/>
    </source>
</evidence>
<keyword evidence="7" id="KW-1133">Transmembrane helix</keyword>
<keyword evidence="7" id="KW-0472">Membrane</keyword>
<evidence type="ECO:0000256" key="7">
    <source>
        <dbReference type="SAM" id="Phobius"/>
    </source>
</evidence>
<feature type="chain" id="PRO_5039890548" evidence="8">
    <location>
        <begin position="26"/>
        <end position="691"/>
    </location>
</feature>
<evidence type="ECO:0000256" key="6">
    <source>
        <dbReference type="SAM" id="MobiDB-lite"/>
    </source>
</evidence>
<evidence type="ECO:0000256" key="3">
    <source>
        <dbReference type="ARBA" id="ARBA00022729"/>
    </source>
</evidence>